<accession>A0A9P6NIB4</accession>
<gene>
    <name evidence="2" type="ORF">CROQUDRAFT_657317</name>
</gene>
<feature type="region of interest" description="Disordered" evidence="1">
    <location>
        <begin position="136"/>
        <end position="231"/>
    </location>
</feature>
<evidence type="ECO:0000313" key="2">
    <source>
        <dbReference type="EMBL" id="KAG0146503.1"/>
    </source>
</evidence>
<dbReference type="EMBL" id="MU167260">
    <property type="protein sequence ID" value="KAG0146503.1"/>
    <property type="molecule type" value="Genomic_DNA"/>
</dbReference>
<proteinExistence type="predicted"/>
<dbReference type="Proteomes" id="UP000886653">
    <property type="component" value="Unassembled WGS sequence"/>
</dbReference>
<feature type="compositionally biased region" description="Polar residues" evidence="1">
    <location>
        <begin position="187"/>
        <end position="196"/>
    </location>
</feature>
<evidence type="ECO:0000256" key="1">
    <source>
        <dbReference type="SAM" id="MobiDB-lite"/>
    </source>
</evidence>
<comment type="caution">
    <text evidence="2">The sequence shown here is derived from an EMBL/GenBank/DDBJ whole genome shotgun (WGS) entry which is preliminary data.</text>
</comment>
<evidence type="ECO:0000313" key="3">
    <source>
        <dbReference type="Proteomes" id="UP000886653"/>
    </source>
</evidence>
<feature type="region of interest" description="Disordered" evidence="1">
    <location>
        <begin position="39"/>
        <end position="83"/>
    </location>
</feature>
<feature type="compositionally biased region" description="Polar residues" evidence="1">
    <location>
        <begin position="204"/>
        <end position="213"/>
    </location>
</feature>
<name>A0A9P6NIB4_9BASI</name>
<feature type="region of interest" description="Disordered" evidence="1">
    <location>
        <begin position="1"/>
        <end position="25"/>
    </location>
</feature>
<feature type="region of interest" description="Disordered" evidence="1">
    <location>
        <begin position="95"/>
        <end position="122"/>
    </location>
</feature>
<dbReference type="OrthoDB" id="10510338at2759"/>
<organism evidence="2 3">
    <name type="scientific">Cronartium quercuum f. sp. fusiforme G11</name>
    <dbReference type="NCBI Taxonomy" id="708437"/>
    <lineage>
        <taxon>Eukaryota</taxon>
        <taxon>Fungi</taxon>
        <taxon>Dikarya</taxon>
        <taxon>Basidiomycota</taxon>
        <taxon>Pucciniomycotina</taxon>
        <taxon>Pucciniomycetes</taxon>
        <taxon>Pucciniales</taxon>
        <taxon>Coleosporiaceae</taxon>
        <taxon>Cronartium</taxon>
    </lineage>
</organism>
<sequence>MTKLNQLTPSNSNSNQLISPPPNLVSLPNTNFRTVSFHSSSNSIHSHTAQPIHTTSNSSASSHIRTSSRLPSPPIKDSPHSHVPDRIVTGILRSSLPVQQRPDHVPTLISKPRPQSMSATELATRHRAALLRLQHQQQQPINFKSAKASRPSPLSTSFSAPILASSSSPNSNPGKARSSDLSRTRADQSQTPNRSYANVHARSDASSNPSPDSVRTRIDKSPNRNHRASAYVQSLTQADSGKRLVDQKELSEAEIALLCAIPSLPPSKNTVSTPLKKIGEEKKTKSKVIKDRFSWFDY</sequence>
<feature type="compositionally biased region" description="Low complexity" evidence="1">
    <location>
        <begin position="155"/>
        <end position="173"/>
    </location>
</feature>
<feature type="compositionally biased region" description="Basic and acidic residues" evidence="1">
    <location>
        <begin position="177"/>
        <end position="186"/>
    </location>
</feature>
<reference evidence="2" key="1">
    <citation type="submission" date="2013-11" db="EMBL/GenBank/DDBJ databases">
        <title>Genome sequence of the fusiform rust pathogen reveals effectors for host alternation and coevolution with pine.</title>
        <authorList>
            <consortium name="DOE Joint Genome Institute"/>
            <person name="Smith K."/>
            <person name="Pendleton A."/>
            <person name="Kubisiak T."/>
            <person name="Anderson C."/>
            <person name="Salamov A."/>
            <person name="Aerts A."/>
            <person name="Riley R."/>
            <person name="Clum A."/>
            <person name="Lindquist E."/>
            <person name="Ence D."/>
            <person name="Campbell M."/>
            <person name="Kronenberg Z."/>
            <person name="Feau N."/>
            <person name="Dhillon B."/>
            <person name="Hamelin R."/>
            <person name="Burleigh J."/>
            <person name="Smith J."/>
            <person name="Yandell M."/>
            <person name="Nelson C."/>
            <person name="Grigoriev I."/>
            <person name="Davis J."/>
        </authorList>
    </citation>
    <scope>NUCLEOTIDE SEQUENCE</scope>
    <source>
        <strain evidence="2">G11</strain>
    </source>
</reference>
<feature type="compositionally biased region" description="Polar residues" evidence="1">
    <location>
        <begin position="1"/>
        <end position="18"/>
    </location>
</feature>
<dbReference type="AlphaFoldDB" id="A0A9P6NIB4"/>
<protein>
    <submittedName>
        <fullName evidence="2">Uncharacterized protein</fullName>
    </submittedName>
</protein>
<keyword evidence="3" id="KW-1185">Reference proteome</keyword>
<feature type="compositionally biased region" description="Low complexity" evidence="1">
    <location>
        <begin position="39"/>
        <end position="69"/>
    </location>
</feature>